<feature type="transmembrane region" description="Helical" evidence="2">
    <location>
        <begin position="379"/>
        <end position="398"/>
    </location>
</feature>
<dbReference type="AlphaFoldDB" id="A0A3S1B4H0"/>
<dbReference type="Gene3D" id="1.20.1250.20">
    <property type="entry name" value="MFS general substrate transporter like domains"/>
    <property type="match status" value="2"/>
</dbReference>
<evidence type="ECO:0008006" key="5">
    <source>
        <dbReference type="Google" id="ProtNLM"/>
    </source>
</evidence>
<evidence type="ECO:0000313" key="3">
    <source>
        <dbReference type="EMBL" id="RUS79637.1"/>
    </source>
</evidence>
<dbReference type="GO" id="GO:0008028">
    <property type="term" value="F:monocarboxylic acid transmembrane transporter activity"/>
    <property type="evidence" value="ECO:0007669"/>
    <property type="project" value="TreeGrafter"/>
</dbReference>
<evidence type="ECO:0000313" key="4">
    <source>
        <dbReference type="Proteomes" id="UP000271974"/>
    </source>
</evidence>
<dbReference type="InterPro" id="IPR036259">
    <property type="entry name" value="MFS_trans_sf"/>
</dbReference>
<dbReference type="SUPFAM" id="SSF103473">
    <property type="entry name" value="MFS general substrate transporter"/>
    <property type="match status" value="1"/>
</dbReference>
<dbReference type="EMBL" id="RQTK01000438">
    <property type="protein sequence ID" value="RUS79637.1"/>
    <property type="molecule type" value="Genomic_DNA"/>
</dbReference>
<evidence type="ECO:0000256" key="1">
    <source>
        <dbReference type="SAM" id="MobiDB-lite"/>
    </source>
</evidence>
<keyword evidence="4" id="KW-1185">Reference proteome</keyword>
<dbReference type="Proteomes" id="UP000271974">
    <property type="component" value="Unassembled WGS sequence"/>
</dbReference>
<feature type="compositionally biased region" description="Polar residues" evidence="1">
    <location>
        <begin position="1"/>
        <end position="18"/>
    </location>
</feature>
<keyword evidence="2" id="KW-0472">Membrane</keyword>
<dbReference type="PANTHER" id="PTHR11360:SF306">
    <property type="entry name" value="RE01051P"/>
    <property type="match status" value="1"/>
</dbReference>
<accession>A0A3S1B4H0</accession>
<proteinExistence type="predicted"/>
<reference evidence="3 4" key="1">
    <citation type="submission" date="2019-01" db="EMBL/GenBank/DDBJ databases">
        <title>A draft genome assembly of the solar-powered sea slug Elysia chlorotica.</title>
        <authorList>
            <person name="Cai H."/>
            <person name="Li Q."/>
            <person name="Fang X."/>
            <person name="Li J."/>
            <person name="Curtis N.E."/>
            <person name="Altenburger A."/>
            <person name="Shibata T."/>
            <person name="Feng M."/>
            <person name="Maeda T."/>
            <person name="Schwartz J.A."/>
            <person name="Shigenobu S."/>
            <person name="Lundholm N."/>
            <person name="Nishiyama T."/>
            <person name="Yang H."/>
            <person name="Hasebe M."/>
            <person name="Li S."/>
            <person name="Pierce S.K."/>
            <person name="Wang J."/>
        </authorList>
    </citation>
    <scope>NUCLEOTIDE SEQUENCE [LARGE SCALE GENOMIC DNA]</scope>
    <source>
        <strain evidence="3">EC2010</strain>
        <tissue evidence="3">Whole organism of an adult</tissue>
    </source>
</reference>
<comment type="caution">
    <text evidence="3">The sequence shown here is derived from an EMBL/GenBank/DDBJ whole genome shotgun (WGS) entry which is preliminary data.</text>
</comment>
<feature type="non-terminal residue" evidence="3">
    <location>
        <position position="437"/>
    </location>
</feature>
<feature type="transmembrane region" description="Helical" evidence="2">
    <location>
        <begin position="153"/>
        <end position="174"/>
    </location>
</feature>
<dbReference type="PANTHER" id="PTHR11360">
    <property type="entry name" value="MONOCARBOXYLATE TRANSPORTER"/>
    <property type="match status" value="1"/>
</dbReference>
<protein>
    <recommendedName>
        <fullName evidence="5">Major facilitator superfamily (MFS) profile domain-containing protein</fullName>
    </recommendedName>
</protein>
<dbReference type="InterPro" id="IPR011701">
    <property type="entry name" value="MFS"/>
</dbReference>
<dbReference type="OrthoDB" id="6286464at2759"/>
<feature type="region of interest" description="Disordered" evidence="1">
    <location>
        <begin position="1"/>
        <end position="24"/>
    </location>
</feature>
<dbReference type="Pfam" id="PF07690">
    <property type="entry name" value="MFS_1"/>
    <property type="match status" value="1"/>
</dbReference>
<evidence type="ECO:0000256" key="2">
    <source>
        <dbReference type="SAM" id="Phobius"/>
    </source>
</evidence>
<feature type="transmembrane region" description="Helical" evidence="2">
    <location>
        <begin position="125"/>
        <end position="147"/>
    </location>
</feature>
<feature type="transmembrane region" description="Helical" evidence="2">
    <location>
        <begin position="283"/>
        <end position="302"/>
    </location>
</feature>
<feature type="transmembrane region" description="Helical" evidence="2">
    <location>
        <begin position="66"/>
        <end position="85"/>
    </location>
</feature>
<feature type="transmembrane region" description="Helical" evidence="2">
    <location>
        <begin position="97"/>
        <end position="118"/>
    </location>
</feature>
<dbReference type="InterPro" id="IPR050327">
    <property type="entry name" value="Proton-linked_MCT"/>
</dbReference>
<keyword evidence="2" id="KW-1133">Transmembrane helix</keyword>
<keyword evidence="2" id="KW-0812">Transmembrane</keyword>
<feature type="transmembrane region" description="Helical" evidence="2">
    <location>
        <begin position="354"/>
        <end position="373"/>
    </location>
</feature>
<sequence length="437" mass="48187">MTNDSSQNETTGVGNSSKVPLDDADDEFQDTKDTGYAWVVALSGFTAFAIYAPVATMLVNRFSVRFSLILATCLSSIGYVSTAYTTDFHWLFFNYSVLQGFARALVLTPAFVCVTMYFEKRQGQVQAFATSGAGFGALLMVPLTQWLMDTYQFQGAFLLLGGVAMHGFVCALLFRPFTLHLKFNKRNNNSRNCSLHHKISKKTGYKLHKFGEFPQTNFDYISANSEEDDQHRKHHDILGLLKKILQSCSSWFRHVSLVFSPCLAVDRYDKSHHTRSKVFHFSIFKHAPFVTACLSVVFYKLGNKTFLDFLPATSLEAGLTSGQMSVLLSIVQIADMGGKLAIGFAMDTELLRPYLEITYIAMLFMLAVLNGAVPLLREFSAFGVLGGVYGLLSGASTIQRTMVVARMVDPDVLASCYGVLYGFQGLGTLVGPPVAGS</sequence>
<feature type="transmembrane region" description="Helical" evidence="2">
    <location>
        <begin position="35"/>
        <end position="54"/>
    </location>
</feature>
<name>A0A3S1B4H0_ELYCH</name>
<organism evidence="3 4">
    <name type="scientific">Elysia chlorotica</name>
    <name type="common">Eastern emerald elysia</name>
    <name type="synonym">Sea slug</name>
    <dbReference type="NCBI Taxonomy" id="188477"/>
    <lineage>
        <taxon>Eukaryota</taxon>
        <taxon>Metazoa</taxon>
        <taxon>Spiralia</taxon>
        <taxon>Lophotrochozoa</taxon>
        <taxon>Mollusca</taxon>
        <taxon>Gastropoda</taxon>
        <taxon>Heterobranchia</taxon>
        <taxon>Euthyneura</taxon>
        <taxon>Panpulmonata</taxon>
        <taxon>Sacoglossa</taxon>
        <taxon>Placobranchoidea</taxon>
        <taxon>Plakobranchidae</taxon>
        <taxon>Elysia</taxon>
    </lineage>
</organism>
<gene>
    <name evidence="3" type="ORF">EGW08_012606</name>
</gene>